<organism evidence="2 3">
    <name type="scientific">Trichinella nativa</name>
    <dbReference type="NCBI Taxonomy" id="6335"/>
    <lineage>
        <taxon>Eukaryota</taxon>
        <taxon>Metazoa</taxon>
        <taxon>Ecdysozoa</taxon>
        <taxon>Nematoda</taxon>
        <taxon>Enoplea</taxon>
        <taxon>Dorylaimia</taxon>
        <taxon>Trichinellida</taxon>
        <taxon>Trichinellidae</taxon>
        <taxon>Trichinella</taxon>
    </lineage>
</organism>
<dbReference type="OrthoDB" id="5980458at2759"/>
<feature type="compositionally biased region" description="Polar residues" evidence="1">
    <location>
        <begin position="190"/>
        <end position="204"/>
    </location>
</feature>
<proteinExistence type="predicted"/>
<sequence>MKFHWKPEIFMISNITTTHTWAVDISCNGKPFDLSSAHFQLRQPNIQNYNSSTSAFSVESPALNSRILSAALLSPGNAFRNRFPHFHPSSNGQDERMEDADKHFEKIPKFNTDDQVYAKNHSSGKPSKTATVLSPADSLSYHEQTKDENHRAKKNESQKKTTREETETVEAIPEENAAIVTTSREERKAASQSADTTNVGQRRSSTQERRPP</sequence>
<dbReference type="STRING" id="6335.A0A0V1KYD9"/>
<protein>
    <submittedName>
        <fullName evidence="2">Uncharacterized protein</fullName>
    </submittedName>
</protein>
<feature type="region of interest" description="Disordered" evidence="1">
    <location>
        <begin position="109"/>
        <end position="212"/>
    </location>
</feature>
<evidence type="ECO:0000313" key="2">
    <source>
        <dbReference type="EMBL" id="KRZ51822.1"/>
    </source>
</evidence>
<comment type="caution">
    <text evidence="2">The sequence shown here is derived from an EMBL/GenBank/DDBJ whole genome shotgun (WGS) entry which is preliminary data.</text>
</comment>
<evidence type="ECO:0000313" key="3">
    <source>
        <dbReference type="Proteomes" id="UP000054721"/>
    </source>
</evidence>
<keyword evidence="3" id="KW-1185">Reference proteome</keyword>
<dbReference type="Proteomes" id="UP000054721">
    <property type="component" value="Unassembled WGS sequence"/>
</dbReference>
<accession>A0A0V1KYD9</accession>
<reference evidence="2 3" key="1">
    <citation type="submission" date="2015-05" db="EMBL/GenBank/DDBJ databases">
        <title>Evolution of Trichinella species and genotypes.</title>
        <authorList>
            <person name="Korhonen P.K."/>
            <person name="Edoardo P."/>
            <person name="Giuseppe L.R."/>
            <person name="Gasser R.B."/>
        </authorList>
    </citation>
    <scope>NUCLEOTIDE SEQUENCE [LARGE SCALE GENOMIC DNA]</scope>
    <source>
        <strain evidence="2">ISS10</strain>
    </source>
</reference>
<feature type="compositionally biased region" description="Basic and acidic residues" evidence="1">
    <location>
        <begin position="143"/>
        <end position="166"/>
    </location>
</feature>
<dbReference type="AlphaFoldDB" id="A0A0V1KYD9"/>
<gene>
    <name evidence="2" type="ORF">T02_10463</name>
</gene>
<dbReference type="EMBL" id="JYDW01000213">
    <property type="protein sequence ID" value="KRZ51822.1"/>
    <property type="molecule type" value="Genomic_DNA"/>
</dbReference>
<feature type="compositionally biased region" description="Polar residues" evidence="1">
    <location>
        <begin position="120"/>
        <end position="132"/>
    </location>
</feature>
<evidence type="ECO:0000256" key="1">
    <source>
        <dbReference type="SAM" id="MobiDB-lite"/>
    </source>
</evidence>
<name>A0A0V1KYD9_9BILA</name>